<dbReference type="VEuPathDB" id="VectorBase:ISCW000056"/>
<keyword evidence="3" id="KW-1185">Reference proteome</keyword>
<evidence type="ECO:0000313" key="2">
    <source>
        <dbReference type="EnsemblMetazoa" id="ISCW000056-PA"/>
    </source>
</evidence>
<accession>B7P7C2</accession>
<dbReference type="EMBL" id="ABJB010964481">
    <property type="status" value="NOT_ANNOTATED_CDS"/>
    <property type="molecule type" value="Genomic_DNA"/>
</dbReference>
<name>B7P7C2_IXOSC</name>
<dbReference type="AlphaFoldDB" id="B7P7C2"/>
<dbReference type="InParanoid" id="B7P7C2"/>
<organism>
    <name type="scientific">Ixodes scapularis</name>
    <name type="common">Black-legged tick</name>
    <name type="synonym">Deer tick</name>
    <dbReference type="NCBI Taxonomy" id="6945"/>
    <lineage>
        <taxon>Eukaryota</taxon>
        <taxon>Metazoa</taxon>
        <taxon>Ecdysozoa</taxon>
        <taxon>Arthropoda</taxon>
        <taxon>Chelicerata</taxon>
        <taxon>Arachnida</taxon>
        <taxon>Acari</taxon>
        <taxon>Parasitiformes</taxon>
        <taxon>Ixodida</taxon>
        <taxon>Ixodoidea</taxon>
        <taxon>Ixodidae</taxon>
        <taxon>Ixodinae</taxon>
        <taxon>Ixodes</taxon>
    </lineage>
</organism>
<dbReference type="PaxDb" id="6945-B7P7C2"/>
<dbReference type="VEuPathDB" id="VectorBase:ISCP_023440"/>
<dbReference type="Proteomes" id="UP000001555">
    <property type="component" value="Unassembled WGS sequence"/>
</dbReference>
<dbReference type="OrthoDB" id="6486671at2759"/>
<sequence length="352" mass="39363">MHSFVVSALHPEELTPIETWNPNRWASCPEVVDPSLNSLTQDVRFYVGTSPSGRSINEDEEQYKTYLYYLLNTTRSASSELRFLELFQEAQDNIRAFQRQDSNCTLDIKPVRTAQSGTSWSSGVNDVHLRDRCFDAYHKDDVVNFGKTPSDVVGGCSRKSWSSSVGEVYSRHKVLSSYRQGECVTRGNTQVLQEDQCFRTPSSTSVGNDIFPKKLSPKCDLQREEASRSTGTLQVGNELCLDSSLADDVPAVIPSVCLQLERRKKVVTCVPGACEAYDNPCYETGGSPRCSFVDDASSQCRVGQPAGDGISADNLQRGLFSPARVKELLRYVFCCECHWWNMSKVQRSSHPF</sequence>
<dbReference type="EMBL" id="DS651081">
    <property type="protein sequence ID" value="EEC02494.1"/>
    <property type="molecule type" value="Genomic_DNA"/>
</dbReference>
<gene>
    <name evidence="1" type="ORF">IscW_ISCW000056</name>
</gene>
<reference evidence="1 3" key="1">
    <citation type="submission" date="2008-03" db="EMBL/GenBank/DDBJ databases">
        <title>Annotation of Ixodes scapularis.</title>
        <authorList>
            <consortium name="Ixodes scapularis Genome Project Consortium"/>
            <person name="Caler E."/>
            <person name="Hannick L.I."/>
            <person name="Bidwell S."/>
            <person name="Joardar V."/>
            <person name="Thiagarajan M."/>
            <person name="Amedeo P."/>
            <person name="Galinsky K.J."/>
            <person name="Schobel S."/>
            <person name="Inman J."/>
            <person name="Hostetler J."/>
            <person name="Miller J."/>
            <person name="Hammond M."/>
            <person name="Megy K."/>
            <person name="Lawson D."/>
            <person name="Kodira C."/>
            <person name="Sutton G."/>
            <person name="Meyer J."/>
            <person name="Hill C.A."/>
            <person name="Birren B."/>
            <person name="Nene V."/>
            <person name="Collins F."/>
            <person name="Alarcon-Chaidez F."/>
            <person name="Wikel S."/>
            <person name="Strausberg R."/>
        </authorList>
    </citation>
    <scope>NUCLEOTIDE SEQUENCE [LARGE SCALE GENOMIC DNA]</scope>
    <source>
        <strain evidence="3">Wikel</strain>
        <strain evidence="1">Wikel colony</strain>
    </source>
</reference>
<evidence type="ECO:0000313" key="3">
    <source>
        <dbReference type="Proteomes" id="UP000001555"/>
    </source>
</evidence>
<evidence type="ECO:0000313" key="1">
    <source>
        <dbReference type="EMBL" id="EEC02494.1"/>
    </source>
</evidence>
<protein>
    <submittedName>
        <fullName evidence="1 2">Uncharacterized protein</fullName>
    </submittedName>
</protein>
<dbReference type="EnsemblMetazoa" id="ISCW000056-RA">
    <property type="protein sequence ID" value="ISCW000056-PA"/>
    <property type="gene ID" value="ISCW000056"/>
</dbReference>
<reference evidence="2" key="2">
    <citation type="submission" date="2020-05" db="UniProtKB">
        <authorList>
            <consortium name="EnsemblMetazoa"/>
        </authorList>
    </citation>
    <scope>IDENTIFICATION</scope>
    <source>
        <strain evidence="2">wikel</strain>
    </source>
</reference>
<proteinExistence type="predicted"/>
<dbReference type="HOGENOM" id="CLU_788194_0_0_1"/>
<dbReference type="VEuPathDB" id="VectorBase:ISCI000056"/>